<dbReference type="PANTHER" id="PTHR46458">
    <property type="entry name" value="BLR2807 PROTEIN"/>
    <property type="match status" value="1"/>
</dbReference>
<evidence type="ECO:0000256" key="4">
    <source>
        <dbReference type="ARBA" id="ARBA00022723"/>
    </source>
</evidence>
<dbReference type="InterPro" id="IPR012292">
    <property type="entry name" value="Globin/Proto"/>
</dbReference>
<dbReference type="PROSITE" id="PS01033">
    <property type="entry name" value="GLOBIN"/>
    <property type="match status" value="1"/>
</dbReference>
<dbReference type="Pfam" id="PF00042">
    <property type="entry name" value="Globin"/>
    <property type="match status" value="1"/>
</dbReference>
<dbReference type="Gene3D" id="1.10.490.10">
    <property type="entry name" value="Globins"/>
    <property type="match status" value="1"/>
</dbReference>
<dbReference type="InterPro" id="IPR000971">
    <property type="entry name" value="Globin"/>
</dbReference>
<evidence type="ECO:0000256" key="3">
    <source>
        <dbReference type="ARBA" id="ARBA00022621"/>
    </source>
</evidence>
<evidence type="ECO:0000313" key="8">
    <source>
        <dbReference type="EMBL" id="ACN90947.1"/>
    </source>
</evidence>
<dbReference type="InterPro" id="IPR009050">
    <property type="entry name" value="Globin-like_sf"/>
</dbReference>
<keyword evidence="3 6" id="KW-0561">Oxygen transport</keyword>
<accession>C0M1B2</accession>
<gene>
    <name evidence="8" type="primary">HbIIA</name>
</gene>
<evidence type="ECO:0000256" key="2">
    <source>
        <dbReference type="ARBA" id="ARBA00022617"/>
    </source>
</evidence>
<dbReference type="GO" id="GO:0046872">
    <property type="term" value="F:metal ion binding"/>
    <property type="evidence" value="ECO:0007669"/>
    <property type="project" value="UniProtKB-KW"/>
</dbReference>
<dbReference type="InterPro" id="IPR044399">
    <property type="entry name" value="Mb-like_M"/>
</dbReference>
<keyword evidence="2 6" id="KW-0349">Heme</keyword>
<dbReference type="InterPro" id="IPR050532">
    <property type="entry name" value="Globin-like_OT"/>
</dbReference>
<sequence length="150" mass="16238">MVDAAVAKVCGSEAIKANLRRSWGVLSADIEATGLMLMSNLFTLRPDTKTYFTRLGDVQKGKANSKLRGHAITLTYALNNFVDSLDDPSRLKCVVEKFAVNHINRKISGDAFGAIVEPMKETLKARMGNYYSDDVAGAWAALVGVVQAAL</sequence>
<evidence type="ECO:0000256" key="1">
    <source>
        <dbReference type="ARBA" id="ARBA00022448"/>
    </source>
</evidence>
<dbReference type="GO" id="GO:0019825">
    <property type="term" value="F:oxygen binding"/>
    <property type="evidence" value="ECO:0007669"/>
    <property type="project" value="InterPro"/>
</dbReference>
<dbReference type="GO" id="GO:0005344">
    <property type="term" value="F:oxygen carrier activity"/>
    <property type="evidence" value="ECO:0007669"/>
    <property type="project" value="UniProtKB-KW"/>
</dbReference>
<protein>
    <submittedName>
        <fullName evidence="8">Hemoglobin</fullName>
    </submittedName>
</protein>
<reference evidence="8" key="1">
    <citation type="submission" date="2009-03" db="EMBL/GenBank/DDBJ databases">
        <title>Gene cloning and identification of immune activity of hemoglobin from Scapharca kagoshimensis.</title>
        <authorList>
            <person name="Fan T."/>
            <person name="Xu B."/>
            <person name="Jing Z."/>
            <person name="Zhang Y."/>
        </authorList>
    </citation>
    <scope>NUCLEOTIDE SEQUENCE</scope>
</reference>
<evidence type="ECO:0000256" key="5">
    <source>
        <dbReference type="ARBA" id="ARBA00023004"/>
    </source>
</evidence>
<evidence type="ECO:0000256" key="6">
    <source>
        <dbReference type="RuleBase" id="RU000356"/>
    </source>
</evidence>
<keyword evidence="4" id="KW-0479">Metal-binding</keyword>
<dbReference type="CDD" id="cd01040">
    <property type="entry name" value="Mb-like"/>
    <property type="match status" value="1"/>
</dbReference>
<evidence type="ECO:0000259" key="7">
    <source>
        <dbReference type="PROSITE" id="PS01033"/>
    </source>
</evidence>
<keyword evidence="5" id="KW-0408">Iron</keyword>
<proteinExistence type="evidence at transcript level"/>
<feature type="domain" description="Globin" evidence="7">
    <location>
        <begin position="10"/>
        <end position="150"/>
    </location>
</feature>
<dbReference type="GO" id="GO:0020037">
    <property type="term" value="F:heme binding"/>
    <property type="evidence" value="ECO:0007669"/>
    <property type="project" value="InterPro"/>
</dbReference>
<dbReference type="PANTHER" id="PTHR46458:SF1">
    <property type="entry name" value="GEO09476P1"/>
    <property type="match status" value="1"/>
</dbReference>
<keyword evidence="1 6" id="KW-0813">Transport</keyword>
<dbReference type="EMBL" id="FJ797700">
    <property type="protein sequence ID" value="ACN90947.1"/>
    <property type="molecule type" value="mRNA"/>
</dbReference>
<dbReference type="AlphaFoldDB" id="C0M1B2"/>
<comment type="similarity">
    <text evidence="6">Belongs to the globin family.</text>
</comment>
<dbReference type="SMR" id="C0M1B2"/>
<organism evidence="8">
    <name type="scientific">Anadara kagoshimensis</name>
    <dbReference type="NCBI Taxonomy" id="1390362"/>
    <lineage>
        <taxon>Eukaryota</taxon>
        <taxon>Metazoa</taxon>
        <taxon>Spiralia</taxon>
        <taxon>Lophotrochozoa</taxon>
        <taxon>Mollusca</taxon>
        <taxon>Bivalvia</taxon>
        <taxon>Autobranchia</taxon>
        <taxon>Pteriomorphia</taxon>
        <taxon>Arcoida</taxon>
        <taxon>Arcoidea</taxon>
        <taxon>Arcidae</taxon>
        <taxon>Anadara</taxon>
    </lineage>
</organism>
<name>C0M1B2_9BIVA</name>
<dbReference type="SUPFAM" id="SSF46458">
    <property type="entry name" value="Globin-like"/>
    <property type="match status" value="1"/>
</dbReference>